<evidence type="ECO:0000313" key="3">
    <source>
        <dbReference type="Proteomes" id="UP000005206"/>
    </source>
</evidence>
<dbReference type="KEGG" id="nhe:NECHADRAFT_86784"/>
<gene>
    <name evidence="2" type="ORF">NECHADRAFT_86784</name>
</gene>
<dbReference type="AlphaFoldDB" id="C7ZK22"/>
<proteinExistence type="predicted"/>
<dbReference type="HOGENOM" id="CLU_057547_1_0_1"/>
<dbReference type="EMBL" id="GG698937">
    <property type="protein sequence ID" value="EEU35603.1"/>
    <property type="molecule type" value="Genomic_DNA"/>
</dbReference>
<dbReference type="OrthoDB" id="4500473at2759"/>
<protein>
    <submittedName>
        <fullName evidence="2">Uncharacterized protein</fullName>
    </submittedName>
</protein>
<dbReference type="eggNOG" id="ENOG502RMUD">
    <property type="taxonomic scope" value="Eukaryota"/>
</dbReference>
<evidence type="ECO:0000313" key="2">
    <source>
        <dbReference type="EMBL" id="EEU35603.1"/>
    </source>
</evidence>
<dbReference type="VEuPathDB" id="FungiDB:NECHADRAFT_86784"/>
<feature type="region of interest" description="Disordered" evidence="1">
    <location>
        <begin position="239"/>
        <end position="273"/>
    </location>
</feature>
<dbReference type="Proteomes" id="UP000005206">
    <property type="component" value="Chromosome 11"/>
</dbReference>
<dbReference type="RefSeq" id="XP_003041316.1">
    <property type="nucleotide sequence ID" value="XM_003041270.1"/>
</dbReference>
<dbReference type="InParanoid" id="C7ZK22"/>
<dbReference type="OMA" id="TYHSAPN"/>
<keyword evidence="3" id="KW-1185">Reference proteome</keyword>
<organism evidence="2 3">
    <name type="scientific">Fusarium vanettenii (strain ATCC MYA-4622 / CBS 123669 / FGSC 9596 / NRRL 45880 / 77-13-4)</name>
    <name type="common">Fusarium solani subsp. pisi</name>
    <dbReference type="NCBI Taxonomy" id="660122"/>
    <lineage>
        <taxon>Eukaryota</taxon>
        <taxon>Fungi</taxon>
        <taxon>Dikarya</taxon>
        <taxon>Ascomycota</taxon>
        <taxon>Pezizomycotina</taxon>
        <taxon>Sordariomycetes</taxon>
        <taxon>Hypocreomycetidae</taxon>
        <taxon>Hypocreales</taxon>
        <taxon>Nectriaceae</taxon>
        <taxon>Fusarium</taxon>
        <taxon>Fusarium solani species complex</taxon>
        <taxon>Fusarium vanettenii</taxon>
    </lineage>
</organism>
<name>C7ZK22_FUSV7</name>
<accession>C7ZK22</accession>
<dbReference type="GeneID" id="9676111"/>
<sequence length="300" mass="33014">MSTPANQSLIQTYHLPPNFSIGPAPRGPIQLGSILTNLRDVEVLNSDCRIPIDEAKVFSHVQQGFQATASHMRRGELGIWAKAVGFEGLGGELSGSRETSTECKYKFRRLDTFYFSPSPAYRRASMKELDVAEYVEATGWEPVYLVTGLKVAVQPSVQISTSKSFAALGEAGVSEVTGLPVNVGPRVGFQSQDQSSEDWTTSDDFIYGIRVEKLVFKRRWLSRQRRDKGPLQSKLFTKGAQLVGEESDSDESDEDEIDELGLGGDLDGMEVVSQMETGEETLYAVGFRGATPKPFDDIVE</sequence>
<reference evidence="2 3" key="1">
    <citation type="journal article" date="2009" name="PLoS Genet.">
        <title>The genome of Nectria haematococca: contribution of supernumerary chromosomes to gene expansion.</title>
        <authorList>
            <person name="Coleman J.J."/>
            <person name="Rounsley S.D."/>
            <person name="Rodriguez-Carres M."/>
            <person name="Kuo A."/>
            <person name="Wasmann C.C."/>
            <person name="Grimwood J."/>
            <person name="Schmutz J."/>
            <person name="Taga M."/>
            <person name="White G.J."/>
            <person name="Zhou S."/>
            <person name="Schwartz D.C."/>
            <person name="Freitag M."/>
            <person name="Ma L.J."/>
            <person name="Danchin E.G."/>
            <person name="Henrissat B."/>
            <person name="Coutinho P.M."/>
            <person name="Nelson D.R."/>
            <person name="Straney D."/>
            <person name="Napoli C.A."/>
            <person name="Barker B.M."/>
            <person name="Gribskov M."/>
            <person name="Rep M."/>
            <person name="Kroken S."/>
            <person name="Molnar I."/>
            <person name="Rensing C."/>
            <person name="Kennell J.C."/>
            <person name="Zamora J."/>
            <person name="Farman M.L."/>
            <person name="Selker E.U."/>
            <person name="Salamov A."/>
            <person name="Shapiro H."/>
            <person name="Pangilinan J."/>
            <person name="Lindquist E."/>
            <person name="Lamers C."/>
            <person name="Grigoriev I.V."/>
            <person name="Geiser D.M."/>
            <person name="Covert S.F."/>
            <person name="Temporini E."/>
            <person name="Vanetten H.D."/>
        </authorList>
    </citation>
    <scope>NUCLEOTIDE SEQUENCE [LARGE SCALE GENOMIC DNA]</scope>
    <source>
        <strain evidence="3">ATCC MYA-4622 / CBS 123669 / FGSC 9596 / NRRL 45880 / 77-13-4</strain>
    </source>
</reference>
<feature type="compositionally biased region" description="Acidic residues" evidence="1">
    <location>
        <begin position="245"/>
        <end position="259"/>
    </location>
</feature>
<evidence type="ECO:0000256" key="1">
    <source>
        <dbReference type="SAM" id="MobiDB-lite"/>
    </source>
</evidence>